<name>A0A397T2J5_9GLOM</name>
<protein>
    <submittedName>
        <fullName evidence="1">Uncharacterized protein</fullName>
    </submittedName>
</protein>
<comment type="caution">
    <text evidence="1">The sequence shown here is derived from an EMBL/GenBank/DDBJ whole genome shotgun (WGS) entry which is preliminary data.</text>
</comment>
<evidence type="ECO:0000313" key="1">
    <source>
        <dbReference type="EMBL" id="RIA91549.1"/>
    </source>
</evidence>
<sequence length="83" mass="9747">MPFLTLNNKQNKDIEPMIIEQDIEIPIEKDSKSEKGDKIDEEIDNDLTFPLFIDPEDFCEITLTDTTMDKMHSPNTKWPNDIY</sequence>
<accession>A0A397T2J5</accession>
<dbReference type="Proteomes" id="UP000265703">
    <property type="component" value="Unassembled WGS sequence"/>
</dbReference>
<organism evidence="1 2">
    <name type="scientific">Glomus cerebriforme</name>
    <dbReference type="NCBI Taxonomy" id="658196"/>
    <lineage>
        <taxon>Eukaryota</taxon>
        <taxon>Fungi</taxon>
        <taxon>Fungi incertae sedis</taxon>
        <taxon>Mucoromycota</taxon>
        <taxon>Glomeromycotina</taxon>
        <taxon>Glomeromycetes</taxon>
        <taxon>Glomerales</taxon>
        <taxon>Glomeraceae</taxon>
        <taxon>Glomus</taxon>
    </lineage>
</organism>
<reference evidence="1 2" key="1">
    <citation type="submission" date="2018-06" db="EMBL/GenBank/DDBJ databases">
        <title>Comparative genomics reveals the genomic features of Rhizophagus irregularis, R. cerebriforme, R. diaphanum and Gigaspora rosea, and their symbiotic lifestyle signature.</title>
        <authorList>
            <person name="Morin E."/>
            <person name="San Clemente H."/>
            <person name="Chen E.C.H."/>
            <person name="De La Providencia I."/>
            <person name="Hainaut M."/>
            <person name="Kuo A."/>
            <person name="Kohler A."/>
            <person name="Murat C."/>
            <person name="Tang N."/>
            <person name="Roy S."/>
            <person name="Loubradou J."/>
            <person name="Henrissat B."/>
            <person name="Grigoriev I.V."/>
            <person name="Corradi N."/>
            <person name="Roux C."/>
            <person name="Martin F.M."/>
        </authorList>
    </citation>
    <scope>NUCLEOTIDE SEQUENCE [LARGE SCALE GENOMIC DNA]</scope>
    <source>
        <strain evidence="1 2">DAOM 227022</strain>
    </source>
</reference>
<gene>
    <name evidence="1" type="ORF">C1645_821962</name>
</gene>
<evidence type="ECO:0000313" key="2">
    <source>
        <dbReference type="Proteomes" id="UP000265703"/>
    </source>
</evidence>
<dbReference type="AlphaFoldDB" id="A0A397T2J5"/>
<keyword evidence="2" id="KW-1185">Reference proteome</keyword>
<dbReference type="OrthoDB" id="2439880at2759"/>
<proteinExistence type="predicted"/>
<dbReference type="EMBL" id="QKYT01000150">
    <property type="protein sequence ID" value="RIA91549.1"/>
    <property type="molecule type" value="Genomic_DNA"/>
</dbReference>